<dbReference type="EMBL" id="CP014143">
    <property type="protein sequence ID" value="AOS97702.1"/>
    <property type="molecule type" value="Genomic_DNA"/>
</dbReference>
<dbReference type="InterPro" id="IPR025833">
    <property type="entry name" value="GDYXXLXY"/>
</dbReference>
<dbReference type="AlphaFoldDB" id="A0A1C9W987"/>
<dbReference type="STRING" id="1769779.AUP74_02294"/>
<name>A0A1C9W987_9GAMM</name>
<dbReference type="KEGG" id="micc:AUP74_02294"/>
<dbReference type="RefSeq" id="WP_226999773.1">
    <property type="nucleotide sequence ID" value="NZ_CP014143.1"/>
</dbReference>
<gene>
    <name evidence="1" type="ORF">AUP74_02294</name>
</gene>
<organism evidence="1 2">
    <name type="scientific">Microbulbifer aggregans</name>
    <dbReference type="NCBI Taxonomy" id="1769779"/>
    <lineage>
        <taxon>Bacteria</taxon>
        <taxon>Pseudomonadati</taxon>
        <taxon>Pseudomonadota</taxon>
        <taxon>Gammaproteobacteria</taxon>
        <taxon>Cellvibrionales</taxon>
        <taxon>Microbulbiferaceae</taxon>
        <taxon>Microbulbifer</taxon>
    </lineage>
</organism>
<accession>A0A1C9W987</accession>
<dbReference type="PATRIC" id="fig|1769779.3.peg.2288"/>
<evidence type="ECO:0008006" key="3">
    <source>
        <dbReference type="Google" id="ProtNLM"/>
    </source>
</evidence>
<reference evidence="2" key="1">
    <citation type="submission" date="2016-01" db="EMBL/GenBank/DDBJ databases">
        <title>Complete genome sequence of Microbulbifer sp. CCB-MM1, a halophile isolated from Matang Mangrove Forest, Perak.</title>
        <authorList>
            <person name="Moh T.H."/>
            <person name="Dinesh B."/>
            <person name="Lau N.-S."/>
            <person name="Go F."/>
            <person name="Alexander Chong S.-C."/>
        </authorList>
    </citation>
    <scope>NUCLEOTIDE SEQUENCE [LARGE SCALE GENOMIC DNA]</scope>
    <source>
        <strain evidence="2">CCB-MM1</strain>
    </source>
</reference>
<protein>
    <recommendedName>
        <fullName evidence="3">GDYXXLXY protein</fullName>
    </recommendedName>
</protein>
<dbReference type="Proteomes" id="UP000095672">
    <property type="component" value="Chromosome"/>
</dbReference>
<keyword evidence="2" id="KW-1185">Reference proteome</keyword>
<dbReference type="Pfam" id="PF14345">
    <property type="entry name" value="GDYXXLXY"/>
    <property type="match status" value="1"/>
</dbReference>
<sequence>MMKLPSKSLLPLTAAIIFQVLVLIGSVLTAQAPLWSGREIRMETLPVDPRSLFRGNYARLQYAISELDAASLATERPLRNGEVVYVMLEPGKKGVYRYAGVTLDQPEEGVFLRGRVTGQWWRREGDVYRVRYGIEAFFAPKEKALELERELRDGGVAVLRVSDSGRARLADILPKQ</sequence>
<evidence type="ECO:0000313" key="1">
    <source>
        <dbReference type="EMBL" id="AOS97702.1"/>
    </source>
</evidence>
<proteinExistence type="predicted"/>
<evidence type="ECO:0000313" key="2">
    <source>
        <dbReference type="Proteomes" id="UP000095672"/>
    </source>
</evidence>